<dbReference type="Proteomes" id="UP000316621">
    <property type="component" value="Chromosome 7"/>
</dbReference>
<evidence type="ECO:0000313" key="2">
    <source>
        <dbReference type="Proteomes" id="UP000316621"/>
    </source>
</evidence>
<name>A0A4Y7K4B7_PAPSO</name>
<gene>
    <name evidence="1" type="ORF">C5167_031450</name>
</gene>
<dbReference type="AlphaFoldDB" id="A0A4Y7K4B7"/>
<accession>A0A4Y7K4B7</accession>
<dbReference type="EMBL" id="CM010721">
    <property type="protein sequence ID" value="RZC68194.1"/>
    <property type="molecule type" value="Genomic_DNA"/>
</dbReference>
<proteinExistence type="predicted"/>
<reference evidence="1 2" key="1">
    <citation type="journal article" date="2018" name="Science">
        <title>The opium poppy genome and morphinan production.</title>
        <authorList>
            <person name="Guo L."/>
            <person name="Winzer T."/>
            <person name="Yang X."/>
            <person name="Li Y."/>
            <person name="Ning Z."/>
            <person name="He Z."/>
            <person name="Teodor R."/>
            <person name="Lu Y."/>
            <person name="Bowser T.A."/>
            <person name="Graham I.A."/>
            <person name="Ye K."/>
        </authorList>
    </citation>
    <scope>NUCLEOTIDE SEQUENCE [LARGE SCALE GENOMIC DNA]</scope>
    <source>
        <strain evidence="2">cv. HN1</strain>
        <tissue evidence="1">Leaves</tissue>
    </source>
</reference>
<protein>
    <submittedName>
        <fullName evidence="1">Uncharacterized protein</fullName>
    </submittedName>
</protein>
<evidence type="ECO:0000313" key="1">
    <source>
        <dbReference type="EMBL" id="RZC68194.1"/>
    </source>
</evidence>
<keyword evidence="2" id="KW-1185">Reference proteome</keyword>
<dbReference type="Gramene" id="RZC68194">
    <property type="protein sequence ID" value="RZC68194"/>
    <property type="gene ID" value="C5167_031450"/>
</dbReference>
<sequence>MGTYVGSSFGLRIAWRLERKAELHLMAETMARRHRSPHDVNLGKQILDPLLSTTD</sequence>
<organism evidence="1 2">
    <name type="scientific">Papaver somniferum</name>
    <name type="common">Opium poppy</name>
    <dbReference type="NCBI Taxonomy" id="3469"/>
    <lineage>
        <taxon>Eukaryota</taxon>
        <taxon>Viridiplantae</taxon>
        <taxon>Streptophyta</taxon>
        <taxon>Embryophyta</taxon>
        <taxon>Tracheophyta</taxon>
        <taxon>Spermatophyta</taxon>
        <taxon>Magnoliopsida</taxon>
        <taxon>Ranunculales</taxon>
        <taxon>Papaveraceae</taxon>
        <taxon>Papaveroideae</taxon>
        <taxon>Papaver</taxon>
    </lineage>
</organism>